<dbReference type="PANTHER" id="PTHR35923">
    <property type="entry name" value="MAJOR EXTRACELLULAR ENDOGLUCANASE"/>
    <property type="match status" value="1"/>
</dbReference>
<keyword evidence="9" id="KW-1133">Transmembrane helix</keyword>
<sequence length="604" mass="65839">MLVLITAGILLLSSSAALKAQPQGAPATASAGPAAAPAPAPAPGSGAAQPLLTTHDGMIVDQNGTEVVMHGIGWYGFNAGLAAPGNLSKGYDSLSQDFATIVWRLKQLGFNAIRLPFSFKHFEDWPTDFQKNCSVVENYGTRASMVPKKWPTGLPLNGYSLPMDDPPSVPGAICNFAMPDSSTRDRYLWVVDYLIRQGMYVNVDFHSIGFHKTMITGETPFSGADDYSLYDIHGWTQLWVELLQDIFRKTPEAKGRLLVDLINEPDGYDLTWDGSNGYPAITDLYLYAIPRIWEACPDCIILIEGTGQSGLGATWGDGFATDPAFLKGNPTSSSAHPFFEAILDKPYLAQIVLAPHLYCPAVSGAKSGYKPSLGQFRLYDKFFGYLTAPPGFCKTQPTDPSQRQCHVFAVLNDEFGSTFESIEERECFQGIVDWMNNAPNSANYTHGTVKSWFYWAYNPDSGGTGGVVDKEDWRDINWTPISALTGGTSKFKTGLGMKPWYAKGHVDPAGPGLLPGKLLDVPVARPVLWTPTARLMTIALGAATALAVAWLACCTCWFLGFFERVPVKREDDPPVFADTPGKEKPLAVRVVEEDAADREAYIIE</sequence>
<feature type="transmembrane region" description="Helical" evidence="9">
    <location>
        <begin position="535"/>
        <end position="559"/>
    </location>
</feature>
<evidence type="ECO:0000256" key="7">
    <source>
        <dbReference type="RuleBase" id="RU361153"/>
    </source>
</evidence>
<evidence type="ECO:0000256" key="1">
    <source>
        <dbReference type="ARBA" id="ARBA00005641"/>
    </source>
</evidence>
<dbReference type="GO" id="GO:0030245">
    <property type="term" value="P:cellulose catabolic process"/>
    <property type="evidence" value="ECO:0007669"/>
    <property type="project" value="UniProtKB-KW"/>
</dbReference>
<dbReference type="Proteomes" id="UP001314263">
    <property type="component" value="Unassembled WGS sequence"/>
</dbReference>
<dbReference type="Gene3D" id="3.20.20.80">
    <property type="entry name" value="Glycosidases"/>
    <property type="match status" value="1"/>
</dbReference>
<dbReference type="AlphaFoldDB" id="A0AAV1IIV3"/>
<evidence type="ECO:0000256" key="4">
    <source>
        <dbReference type="ARBA" id="ARBA00023277"/>
    </source>
</evidence>
<protein>
    <recommendedName>
        <fullName evidence="11">Glycoside hydrolase family 5 domain-containing protein</fullName>
    </recommendedName>
</protein>
<dbReference type="InterPro" id="IPR001547">
    <property type="entry name" value="Glyco_hydro_5"/>
</dbReference>
<evidence type="ECO:0000256" key="10">
    <source>
        <dbReference type="SAM" id="SignalP"/>
    </source>
</evidence>
<keyword evidence="3" id="KW-0136">Cellulose degradation</keyword>
<keyword evidence="10" id="KW-0732">Signal</keyword>
<dbReference type="InterPro" id="IPR017853">
    <property type="entry name" value="GH"/>
</dbReference>
<feature type="domain" description="Glycoside hydrolase family 5" evidence="11">
    <location>
        <begin position="180"/>
        <end position="368"/>
    </location>
</feature>
<feature type="compositionally biased region" description="Low complexity" evidence="8">
    <location>
        <begin position="24"/>
        <end position="35"/>
    </location>
</feature>
<evidence type="ECO:0000256" key="3">
    <source>
        <dbReference type="ARBA" id="ARBA00023001"/>
    </source>
</evidence>
<evidence type="ECO:0000313" key="12">
    <source>
        <dbReference type="EMBL" id="CAK0786576.1"/>
    </source>
</evidence>
<dbReference type="GO" id="GO:0004553">
    <property type="term" value="F:hydrolase activity, hydrolyzing O-glycosyl compounds"/>
    <property type="evidence" value="ECO:0007669"/>
    <property type="project" value="InterPro"/>
</dbReference>
<feature type="chain" id="PRO_5043740618" description="Glycoside hydrolase family 5 domain-containing protein" evidence="10">
    <location>
        <begin position="21"/>
        <end position="604"/>
    </location>
</feature>
<organism evidence="12 13">
    <name type="scientific">Coccomyxa viridis</name>
    <dbReference type="NCBI Taxonomy" id="1274662"/>
    <lineage>
        <taxon>Eukaryota</taxon>
        <taxon>Viridiplantae</taxon>
        <taxon>Chlorophyta</taxon>
        <taxon>core chlorophytes</taxon>
        <taxon>Trebouxiophyceae</taxon>
        <taxon>Trebouxiophyceae incertae sedis</taxon>
        <taxon>Coccomyxaceae</taxon>
        <taxon>Coccomyxa</taxon>
    </lineage>
</organism>
<evidence type="ECO:0000256" key="2">
    <source>
        <dbReference type="ARBA" id="ARBA00022801"/>
    </source>
</evidence>
<proteinExistence type="inferred from homology"/>
<dbReference type="PANTHER" id="PTHR35923:SF2">
    <property type="entry name" value="ENDOGLUCANASE"/>
    <property type="match status" value="1"/>
</dbReference>
<evidence type="ECO:0000313" key="13">
    <source>
        <dbReference type="Proteomes" id="UP001314263"/>
    </source>
</evidence>
<keyword evidence="9" id="KW-0472">Membrane</keyword>
<reference evidence="12 13" key="1">
    <citation type="submission" date="2023-10" db="EMBL/GenBank/DDBJ databases">
        <authorList>
            <person name="Maclean D."/>
            <person name="Macfadyen A."/>
        </authorList>
    </citation>
    <scope>NUCLEOTIDE SEQUENCE [LARGE SCALE GENOMIC DNA]</scope>
</reference>
<evidence type="ECO:0000256" key="8">
    <source>
        <dbReference type="SAM" id="MobiDB-lite"/>
    </source>
</evidence>
<evidence type="ECO:0000256" key="6">
    <source>
        <dbReference type="ARBA" id="ARBA00023326"/>
    </source>
</evidence>
<comment type="similarity">
    <text evidence="1 7">Belongs to the glycosyl hydrolase 5 (cellulase A) family.</text>
</comment>
<name>A0AAV1IIV3_9CHLO</name>
<keyword evidence="4" id="KW-0119">Carbohydrate metabolism</keyword>
<feature type="signal peptide" evidence="10">
    <location>
        <begin position="1"/>
        <end position="20"/>
    </location>
</feature>
<feature type="region of interest" description="Disordered" evidence="8">
    <location>
        <begin position="24"/>
        <end position="47"/>
    </location>
</feature>
<gene>
    <name evidence="12" type="ORF">CVIRNUC_009790</name>
</gene>
<accession>A0AAV1IIV3</accession>
<evidence type="ECO:0000259" key="11">
    <source>
        <dbReference type="Pfam" id="PF00150"/>
    </source>
</evidence>
<keyword evidence="6" id="KW-0624">Polysaccharide degradation</keyword>
<keyword evidence="9" id="KW-0812">Transmembrane</keyword>
<dbReference type="SUPFAM" id="SSF51445">
    <property type="entry name" value="(Trans)glycosidases"/>
    <property type="match status" value="1"/>
</dbReference>
<dbReference type="EMBL" id="CAUYUE010000015">
    <property type="protein sequence ID" value="CAK0786576.1"/>
    <property type="molecule type" value="Genomic_DNA"/>
</dbReference>
<keyword evidence="2 7" id="KW-0378">Hydrolase</keyword>
<keyword evidence="13" id="KW-1185">Reference proteome</keyword>
<evidence type="ECO:0000256" key="5">
    <source>
        <dbReference type="ARBA" id="ARBA00023295"/>
    </source>
</evidence>
<keyword evidence="5 7" id="KW-0326">Glycosidase</keyword>
<evidence type="ECO:0000256" key="9">
    <source>
        <dbReference type="SAM" id="Phobius"/>
    </source>
</evidence>
<comment type="caution">
    <text evidence="12">The sequence shown here is derived from an EMBL/GenBank/DDBJ whole genome shotgun (WGS) entry which is preliminary data.</text>
</comment>
<dbReference type="Pfam" id="PF00150">
    <property type="entry name" value="Cellulase"/>
    <property type="match status" value="1"/>
</dbReference>